<feature type="transmembrane region" description="Helical" evidence="1">
    <location>
        <begin position="111"/>
        <end position="132"/>
    </location>
</feature>
<evidence type="ECO:0000256" key="1">
    <source>
        <dbReference type="SAM" id="Phobius"/>
    </source>
</evidence>
<feature type="transmembrane region" description="Helical" evidence="1">
    <location>
        <begin position="173"/>
        <end position="194"/>
    </location>
</feature>
<reference evidence="2" key="1">
    <citation type="submission" date="2019-03" db="EMBL/GenBank/DDBJ databases">
        <title>Single cell metagenomics reveals metabolic interactions within the superorganism composed of flagellate Streblomastix strix and complex community of Bacteroidetes bacteria on its surface.</title>
        <authorList>
            <person name="Treitli S.C."/>
            <person name="Kolisko M."/>
            <person name="Husnik F."/>
            <person name="Keeling P."/>
            <person name="Hampl V."/>
        </authorList>
    </citation>
    <scope>NUCLEOTIDE SEQUENCE</scope>
    <source>
        <strain evidence="2">STM</strain>
    </source>
</reference>
<accession>A0A5J4QX95</accession>
<feature type="transmembrane region" description="Helical" evidence="1">
    <location>
        <begin position="144"/>
        <end position="167"/>
    </location>
</feature>
<gene>
    <name evidence="2" type="ORF">EZS27_024341</name>
</gene>
<sequence>MKANLKRITRYYLAKLFTFAVAGAIGIFPMAFGFFQYSDQISAIFIAVLTYFISRFFIILLRVDDKIDSKQVQISWMMESFYLCYLVSDLVLLSMYHHGYVRGSFSLPWNYLLIFGLIVYFIAIGLQEWGNIRQMEQKTPLKPILLTSLQITGFLFSNVFCLAYGQFFYDQTMFWSIFLQGMLPTLLTLVWGVMMFTTAWRTQQALNEKSAVIRIQNLQNRKNNFIIRSTLIAVLIFIVVSLILVFNFPDSQFTP</sequence>
<organism evidence="2">
    <name type="scientific">termite gut metagenome</name>
    <dbReference type="NCBI Taxonomy" id="433724"/>
    <lineage>
        <taxon>unclassified sequences</taxon>
        <taxon>metagenomes</taxon>
        <taxon>organismal metagenomes</taxon>
    </lineage>
</organism>
<feature type="transmembrane region" description="Helical" evidence="1">
    <location>
        <begin position="225"/>
        <end position="246"/>
    </location>
</feature>
<dbReference type="AlphaFoldDB" id="A0A5J4QX95"/>
<feature type="transmembrane region" description="Helical" evidence="1">
    <location>
        <begin position="12"/>
        <end position="35"/>
    </location>
</feature>
<feature type="transmembrane region" description="Helical" evidence="1">
    <location>
        <begin position="82"/>
        <end position="99"/>
    </location>
</feature>
<keyword evidence="1" id="KW-1133">Transmembrane helix</keyword>
<protein>
    <submittedName>
        <fullName evidence="2">Uncharacterized protein</fullName>
    </submittedName>
</protein>
<keyword evidence="1" id="KW-0472">Membrane</keyword>
<dbReference type="EMBL" id="SNRY01002143">
    <property type="protein sequence ID" value="KAA6326567.1"/>
    <property type="molecule type" value="Genomic_DNA"/>
</dbReference>
<feature type="transmembrane region" description="Helical" evidence="1">
    <location>
        <begin position="41"/>
        <end position="61"/>
    </location>
</feature>
<evidence type="ECO:0000313" key="2">
    <source>
        <dbReference type="EMBL" id="KAA6326567.1"/>
    </source>
</evidence>
<proteinExistence type="predicted"/>
<comment type="caution">
    <text evidence="2">The sequence shown here is derived from an EMBL/GenBank/DDBJ whole genome shotgun (WGS) entry which is preliminary data.</text>
</comment>
<name>A0A5J4QX95_9ZZZZ</name>
<keyword evidence="1" id="KW-0812">Transmembrane</keyword>